<keyword evidence="1" id="KW-0175">Coiled coil</keyword>
<feature type="compositionally biased region" description="Gly residues" evidence="2">
    <location>
        <begin position="381"/>
        <end position="391"/>
    </location>
</feature>
<evidence type="ECO:0000313" key="4">
    <source>
        <dbReference type="Proteomes" id="UP001210380"/>
    </source>
</evidence>
<dbReference type="RefSeq" id="WP_270950842.1">
    <property type="nucleotide sequence ID" value="NZ_JAQGLA010000039.1"/>
</dbReference>
<feature type="compositionally biased region" description="Gly residues" evidence="2">
    <location>
        <begin position="418"/>
        <end position="432"/>
    </location>
</feature>
<feature type="compositionally biased region" description="Gly residues" evidence="2">
    <location>
        <begin position="439"/>
        <end position="454"/>
    </location>
</feature>
<evidence type="ECO:0000256" key="2">
    <source>
        <dbReference type="SAM" id="MobiDB-lite"/>
    </source>
</evidence>
<feature type="compositionally biased region" description="Pro residues" evidence="2">
    <location>
        <begin position="392"/>
        <end position="406"/>
    </location>
</feature>
<evidence type="ECO:0000313" key="3">
    <source>
        <dbReference type="EMBL" id="MDA3628112.1"/>
    </source>
</evidence>
<feature type="coiled-coil region" evidence="1">
    <location>
        <begin position="160"/>
        <end position="194"/>
    </location>
</feature>
<name>A0ABT4V492_9PSEU</name>
<sequence>MTEPTGQPEPIKGDNTSSATFDQVLFTVTGEGADLHGIVDSGADQAQGWFQESSVKPGSAQTDGQSAGSGYSYHAWDKWYLSVDRNPTLPGNWDKALAEIDALTDQLKAANIGLMNVNRLRDAKESVDHYVEWLSTNHDTLQQWANKLSSDDSAFKGKAAHAIQQSVNSLAETVESLREQIVEERNTSEGLQRAAEAASNFGKGMATAWSEYSGALKNLATNTMNAVLNNVSAYVYGKGLVHGTPNYALDVLARSSRDKAETYIQNVMDGYRSDDNRGPAVTQPSVQGAPGMMWPVITPGSVNADSVPFTPGKLPEGFPVIGGPLGSQTTWNDINAKISDYMRKKMEPLDEAARKRIDELRTGYENTKSSLEGLETPISQTGGGPGGGPGGNFPPPNGGINIPPPNGGGDLNVPPPNGGGDLNGPPGNGGGDLNLPPANGGGDLNGPPGNGGGDLNLPPANGGGGVNDPANGGGNTPSTFGGGDLPPANGGSNLPGGGDAPAFGGGDNPALGGGGQGDQPPGGIGDVPPANGGGGAPIVPPNGMTGPFGGGSANSPDAKRQLNEVPGGGNPFDPANGAANSLGGNFDPAGGASNLPGGNFDPAGGSSNLPGGGELPGGNFDPAGGTSNLPGGGSNLPGGGSDLPGGSFDPAGGSANLPGGSFDPAGGSANLPGGSFDPAGGSANLPGGSFDPAGGSANLPGGSFDPAGGTSNLPGGGDLPGGSFDPAGGSANLPGGSDLPGGGFDPAGGTSNLPGGGELPGGSFDPAGGSANLPGGASLPGGGFDPAGGTSNLPGGSGLSGGSFDPAGGTSSLPGGGGDFSGLPGGGAGGSTGGFGGEGWSDWSGQDQTTQQSGPSQVGGSVGDPRGGMPMMPPMMPPMSGGQNNAKERERQTWLSEDENVWGTSSAAGNGVIGLPNDLAHETDEPLAPTHVHVSSTASRTSTDAPKQSEQPAEQSATS</sequence>
<feature type="compositionally biased region" description="Polar residues" evidence="2">
    <location>
        <begin position="933"/>
        <end position="959"/>
    </location>
</feature>
<feature type="region of interest" description="Disordered" evidence="2">
    <location>
        <begin position="363"/>
        <end position="959"/>
    </location>
</feature>
<organism evidence="3 4">
    <name type="scientific">Saccharopolyspora oryzae</name>
    <dbReference type="NCBI Taxonomy" id="2997343"/>
    <lineage>
        <taxon>Bacteria</taxon>
        <taxon>Bacillati</taxon>
        <taxon>Actinomycetota</taxon>
        <taxon>Actinomycetes</taxon>
        <taxon>Pseudonocardiales</taxon>
        <taxon>Pseudonocardiaceae</taxon>
        <taxon>Saccharopolyspora</taxon>
    </lineage>
</organism>
<evidence type="ECO:0008006" key="5">
    <source>
        <dbReference type="Google" id="ProtNLM"/>
    </source>
</evidence>
<keyword evidence="4" id="KW-1185">Reference proteome</keyword>
<comment type="caution">
    <text evidence="3">The sequence shown here is derived from an EMBL/GenBank/DDBJ whole genome shotgun (WGS) entry which is preliminary data.</text>
</comment>
<accession>A0ABT4V492</accession>
<proteinExistence type="predicted"/>
<protein>
    <recommendedName>
        <fullName evidence="5">PPE family protein</fullName>
    </recommendedName>
</protein>
<dbReference type="EMBL" id="JAQGLA010000039">
    <property type="protein sequence ID" value="MDA3628112.1"/>
    <property type="molecule type" value="Genomic_DNA"/>
</dbReference>
<feature type="compositionally biased region" description="Gly residues" evidence="2">
    <location>
        <begin position="814"/>
        <end position="839"/>
    </location>
</feature>
<dbReference type="Proteomes" id="UP001210380">
    <property type="component" value="Unassembled WGS sequence"/>
</dbReference>
<feature type="compositionally biased region" description="Gly residues" evidence="2">
    <location>
        <begin position="630"/>
        <end position="643"/>
    </location>
</feature>
<feature type="compositionally biased region" description="Gly residues" evidence="2">
    <location>
        <begin position="493"/>
        <end position="536"/>
    </location>
</feature>
<reference evidence="3 4" key="1">
    <citation type="submission" date="2022-11" db="EMBL/GenBank/DDBJ databases">
        <title>Draft genome sequence of Saccharopolyspora sp. WRP15-2 isolated from rhizosphere soils of wild rice in Thailand.</title>
        <authorList>
            <person name="Duangmal K."/>
            <person name="Kammanee S."/>
            <person name="Muangham S."/>
        </authorList>
    </citation>
    <scope>NUCLEOTIDE SEQUENCE [LARGE SCALE GENOMIC DNA]</scope>
    <source>
        <strain evidence="3 4">WRP15-2</strain>
    </source>
</reference>
<feature type="compositionally biased region" description="Low complexity" evidence="2">
    <location>
        <begin position="840"/>
        <end position="859"/>
    </location>
</feature>
<evidence type="ECO:0000256" key="1">
    <source>
        <dbReference type="SAM" id="Coils"/>
    </source>
</evidence>
<feature type="compositionally biased region" description="Gly residues" evidence="2">
    <location>
        <begin position="461"/>
        <end position="484"/>
    </location>
</feature>
<gene>
    <name evidence="3" type="ORF">OU415_21945</name>
</gene>